<dbReference type="SMART" id="SM00054">
    <property type="entry name" value="EFh"/>
    <property type="match status" value="8"/>
</dbReference>
<sequence>VVSQALELREPHNLCRSWRGVLHQVVEQEAQHRRFRLRSGPPLPPREPERRERGPRDPDEGDKSDPEDEEEQRPAQGCASSSLLRAALASSRLARSKTKSGAAEPTAQDALVAGGTEPEELQGQESCPPSDRWTRAARVSMVVSRLAGSTDEPPRETLPAASGAVNHRRSGLWGRAEKRATAVDRLGAAGPRASLHPQQGHAEPGSSRADPREKLWRRVFGRLAKGQRVMREDLRQAADQAGLASARQADLDAAFESVSMFSSLGQEEFFRFMDLFERRYRERVREAFERADADRSGFVSMDELRGVMIDVFGQLPSTQLLHELMQETDSDGSGQLDLQEFEGLIRLLRESVGFTREERQALQELFQRFDPDGTGSVGSEHVPRALAWQGSFLDAEEVAALAAEVDADGSGGLDFHEWLMCHRKARDMERQRFREAFEALDADGSGTIPVDRVTDLLYLLGCMADHGTVLEIAEEVCSPREPRLGAEDVEELLRQYLVRDGLSQEVCAAVKAAMERYDPGGDGFLGSEAVGKLLRWFGHSLASEDVLRLVGGLDLDVPGQLRERDVRRLLRRVQESGLQRMHAAFEAQDGARSGRITGAQARDALLGMQLLQGTEACPGSELPEVIQAIPSAKCEDGLTRTAFVYVASQHAARARESFRENAGYSANELVELRHAFQNYDADGNGLISNSELVALVRGMFPVVNTRIKRRLGELMQEVAGQRSGEMDFPDFVRLMRQFHDLLVQEMAEKEKCAVADTQFSAEEVAGFRGLFLETSRDGPGPKAQVAGAEELPLQSLMRLVGNICSVSQSTEKTILKYIMDAKARCEARGAVVRRPGVAADGSFAVMVDFAEFLRVMRQLLEANFGNVVGGRTI</sequence>
<dbReference type="InterPro" id="IPR002048">
    <property type="entry name" value="EF_hand_dom"/>
</dbReference>
<feature type="region of interest" description="Disordered" evidence="3">
    <location>
        <begin position="190"/>
        <end position="211"/>
    </location>
</feature>
<evidence type="ECO:0000256" key="2">
    <source>
        <dbReference type="ARBA" id="ARBA00022837"/>
    </source>
</evidence>
<dbReference type="Proteomes" id="UP001189429">
    <property type="component" value="Unassembled WGS sequence"/>
</dbReference>
<dbReference type="PANTHER" id="PTHR23050">
    <property type="entry name" value="CALCIUM BINDING PROTEIN"/>
    <property type="match status" value="1"/>
</dbReference>
<feature type="domain" description="EF-hand" evidence="4">
    <location>
        <begin position="428"/>
        <end position="463"/>
    </location>
</feature>
<evidence type="ECO:0000256" key="3">
    <source>
        <dbReference type="SAM" id="MobiDB-lite"/>
    </source>
</evidence>
<feature type="domain" description="EF-hand" evidence="4">
    <location>
        <begin position="316"/>
        <end position="351"/>
    </location>
</feature>
<comment type="caution">
    <text evidence="5">The sequence shown here is derived from an EMBL/GenBank/DDBJ whole genome shotgun (WGS) entry which is preliminary data.</text>
</comment>
<reference evidence="5" key="1">
    <citation type="submission" date="2023-10" db="EMBL/GenBank/DDBJ databases">
        <authorList>
            <person name="Chen Y."/>
            <person name="Shah S."/>
            <person name="Dougan E. K."/>
            <person name="Thang M."/>
            <person name="Chan C."/>
        </authorList>
    </citation>
    <scope>NUCLEOTIDE SEQUENCE [LARGE SCALE GENOMIC DNA]</scope>
</reference>
<keyword evidence="6" id="KW-1185">Reference proteome</keyword>
<evidence type="ECO:0000313" key="5">
    <source>
        <dbReference type="EMBL" id="CAK0889822.1"/>
    </source>
</evidence>
<feature type="domain" description="EF-hand" evidence="4">
    <location>
        <begin position="667"/>
        <end position="702"/>
    </location>
</feature>
<dbReference type="InterPro" id="IPR011992">
    <property type="entry name" value="EF-hand-dom_pair"/>
</dbReference>
<accession>A0ABN9WW10</accession>
<evidence type="ECO:0000256" key="1">
    <source>
        <dbReference type="ARBA" id="ARBA00022737"/>
    </source>
</evidence>
<organism evidence="5 6">
    <name type="scientific">Prorocentrum cordatum</name>
    <dbReference type="NCBI Taxonomy" id="2364126"/>
    <lineage>
        <taxon>Eukaryota</taxon>
        <taxon>Sar</taxon>
        <taxon>Alveolata</taxon>
        <taxon>Dinophyceae</taxon>
        <taxon>Prorocentrales</taxon>
        <taxon>Prorocentraceae</taxon>
        <taxon>Prorocentrum</taxon>
    </lineage>
</organism>
<dbReference type="SUPFAM" id="SSF47473">
    <property type="entry name" value="EF-hand"/>
    <property type="match status" value="3"/>
</dbReference>
<dbReference type="Gene3D" id="1.10.238.10">
    <property type="entry name" value="EF-hand"/>
    <property type="match status" value="4"/>
</dbReference>
<feature type="region of interest" description="Disordered" evidence="3">
    <location>
        <begin position="30"/>
        <end position="173"/>
    </location>
</feature>
<feature type="compositionally biased region" description="Low complexity" evidence="3">
    <location>
        <begin position="79"/>
        <end position="93"/>
    </location>
</feature>
<evidence type="ECO:0000259" key="4">
    <source>
        <dbReference type="PROSITE" id="PS50222"/>
    </source>
</evidence>
<feature type="non-terminal residue" evidence="5">
    <location>
        <position position="1"/>
    </location>
</feature>
<feature type="compositionally biased region" description="Basic and acidic residues" evidence="3">
    <location>
        <begin position="46"/>
        <end position="64"/>
    </location>
</feature>
<keyword evidence="2" id="KW-0106">Calcium</keyword>
<keyword evidence="1" id="KW-0677">Repeat</keyword>
<dbReference type="InterPro" id="IPR018247">
    <property type="entry name" value="EF_Hand_1_Ca_BS"/>
</dbReference>
<dbReference type="PROSITE" id="PS00018">
    <property type="entry name" value="EF_HAND_1"/>
    <property type="match status" value="3"/>
</dbReference>
<dbReference type="Pfam" id="PF13499">
    <property type="entry name" value="EF-hand_7"/>
    <property type="match status" value="1"/>
</dbReference>
<name>A0ABN9WW10_9DINO</name>
<gene>
    <name evidence="5" type="ORF">PCOR1329_LOCUS70244</name>
</gene>
<proteinExistence type="predicted"/>
<dbReference type="Pfam" id="PF13202">
    <property type="entry name" value="EF-hand_5"/>
    <property type="match status" value="1"/>
</dbReference>
<feature type="domain" description="EF-hand" evidence="4">
    <location>
        <begin position="505"/>
        <end position="540"/>
    </location>
</feature>
<feature type="domain" description="EF-hand" evidence="4">
    <location>
        <begin position="279"/>
        <end position="314"/>
    </location>
</feature>
<dbReference type="PROSITE" id="PS50222">
    <property type="entry name" value="EF_HAND_2"/>
    <property type="match status" value="6"/>
</dbReference>
<protein>
    <recommendedName>
        <fullName evidence="4">EF-hand domain-containing protein</fullName>
    </recommendedName>
</protein>
<evidence type="ECO:0000313" key="6">
    <source>
        <dbReference type="Proteomes" id="UP001189429"/>
    </source>
</evidence>
<feature type="domain" description="EF-hand" evidence="4">
    <location>
        <begin position="357"/>
        <end position="392"/>
    </location>
</feature>
<dbReference type="CDD" id="cd00051">
    <property type="entry name" value="EFh"/>
    <property type="match status" value="1"/>
</dbReference>
<dbReference type="EMBL" id="CAUYUJ010019270">
    <property type="protein sequence ID" value="CAK0889822.1"/>
    <property type="molecule type" value="Genomic_DNA"/>
</dbReference>
<dbReference type="InterPro" id="IPR050145">
    <property type="entry name" value="Centrin_CML-like"/>
</dbReference>